<dbReference type="PROSITE" id="PS01096">
    <property type="entry name" value="PPIC_PPIASE_1"/>
    <property type="match status" value="1"/>
</dbReference>
<dbReference type="HAMAP" id="MF_01183">
    <property type="entry name" value="Chaperone_SurA"/>
    <property type="match status" value="1"/>
</dbReference>
<comment type="function">
    <text evidence="7">Chaperone involved in the correct folding and assembly of outer membrane proteins. Recognizes specific patterns of aromatic residues and the orientation of their side chains, which are found more frequently in integral outer membrane proteins. May act in both early periplasmic and late outer membrane-associated steps of protein maturation.</text>
</comment>
<dbReference type="Proteomes" id="UP000267342">
    <property type="component" value="Chromosome"/>
</dbReference>
<dbReference type="EMBL" id="AP018933">
    <property type="protein sequence ID" value="BBG30823.1"/>
    <property type="molecule type" value="Genomic_DNA"/>
</dbReference>
<dbReference type="InterPro" id="IPR046357">
    <property type="entry name" value="PPIase_dom_sf"/>
</dbReference>
<dbReference type="Gene3D" id="1.10.4030.10">
    <property type="entry name" value="Porin chaperone SurA, peptide-binding domain"/>
    <property type="match status" value="1"/>
</dbReference>
<keyword evidence="1 7" id="KW-0732">Signal</keyword>
<dbReference type="InterPro" id="IPR050280">
    <property type="entry name" value="OMP_Chaperone_SurA"/>
</dbReference>
<dbReference type="GO" id="GO:0042277">
    <property type="term" value="F:peptide binding"/>
    <property type="evidence" value="ECO:0007669"/>
    <property type="project" value="InterPro"/>
</dbReference>
<sequence precursor="true">MMKKGHDMEGIAQRSKGKRLLASLGMACLLGSAATVNAAPAEPVDGIAAIVNQDVIMRSDLDKRVRQVATQLQQRGIAQPAPEALRQQVLDRLILEDIQLQMATRAHLSVSDEQFNNALQGIAANNHMTVNQFIDSLERQGYRFSDVREQIRREMLLSMVQQGSVAGQVRVTDQEIDQYLARMATAQNVEYHLAHILVPLPENPNAEQVAAAQQRIEQLRRAIADGEDFQTAAAAGSSGNDAFSGGDLGWRRRDDMPTIFANAVPNMTVGEVSAPIRSGSGFHLVKLVDRRGRDVQRHIVQQYKARHILIAPNPIRSQQEALQQASSIKQRILSGEDFATLAKANSDDHGTALSGGELGWVDADDMVPSFAQVLKTAPEGKLMGPVQSPFGWHLIEVEGRRTQDVTVQFEREQARRAIFQRKAEEDLDGWLQELKAGAYIDNRLYPQDSNGVSAPAPQPAEQQ</sequence>
<proteinExistence type="inferred from homology"/>
<feature type="domain" description="PpiC" evidence="8">
    <location>
        <begin position="188"/>
        <end position="289"/>
    </location>
</feature>
<dbReference type="GO" id="GO:0003755">
    <property type="term" value="F:peptidyl-prolyl cis-trans isomerase activity"/>
    <property type="evidence" value="ECO:0007669"/>
    <property type="project" value="UniProtKB-UniRule"/>
</dbReference>
<dbReference type="PANTHER" id="PTHR47637">
    <property type="entry name" value="CHAPERONE SURA"/>
    <property type="match status" value="1"/>
</dbReference>
<comment type="subcellular location">
    <subcellularLocation>
        <location evidence="7">Periplasm</location>
    </subcellularLocation>
    <text evidence="7">Is capable of associating with the outer membrane.</text>
</comment>
<keyword evidence="10" id="KW-1185">Reference proteome</keyword>
<dbReference type="InterPro" id="IPR023058">
    <property type="entry name" value="PPIase_PpiC_CS"/>
</dbReference>
<dbReference type="OrthoDB" id="14196at2"/>
<evidence type="ECO:0000256" key="7">
    <source>
        <dbReference type="HAMAP-Rule" id="MF_01183"/>
    </source>
</evidence>
<keyword evidence="4 7" id="KW-0697">Rotamase</keyword>
<dbReference type="GO" id="GO:0030288">
    <property type="term" value="C:outer membrane-bounded periplasmic space"/>
    <property type="evidence" value="ECO:0007669"/>
    <property type="project" value="InterPro"/>
</dbReference>
<dbReference type="SUPFAM" id="SSF54534">
    <property type="entry name" value="FKBP-like"/>
    <property type="match status" value="2"/>
</dbReference>
<evidence type="ECO:0000256" key="3">
    <source>
        <dbReference type="ARBA" id="ARBA00022764"/>
    </source>
</evidence>
<evidence type="ECO:0000313" key="10">
    <source>
        <dbReference type="Proteomes" id="UP000267342"/>
    </source>
</evidence>
<dbReference type="Pfam" id="PF00639">
    <property type="entry name" value="Rotamase"/>
    <property type="match status" value="1"/>
</dbReference>
<comment type="domain">
    <text evidence="7">The PPIase activity resides only in the second parvulin domain. The N-terminal region and the C-terminal tail are necessary and sufficient for the chaperone activity of SurA. The PPIase activity is dispensable for SurA to function as a chaperone. The N-terminal region and the C-terminal tail are also required for porin recognition.</text>
</comment>
<evidence type="ECO:0000256" key="6">
    <source>
        <dbReference type="ARBA" id="ARBA00023235"/>
    </source>
</evidence>
<dbReference type="Gene3D" id="3.10.50.40">
    <property type="match status" value="2"/>
</dbReference>
<feature type="domain" description="PpiC" evidence="8">
    <location>
        <begin position="300"/>
        <end position="399"/>
    </location>
</feature>
<feature type="chain" id="PRO_5017094808" description="Chaperone SurA" evidence="7">
    <location>
        <begin position="39"/>
        <end position="463"/>
    </location>
</feature>
<keyword evidence="2 7" id="KW-0677">Repeat</keyword>
<organism evidence="9 10">
    <name type="scientific">Zymobacter palmae</name>
    <dbReference type="NCBI Taxonomy" id="33074"/>
    <lineage>
        <taxon>Bacteria</taxon>
        <taxon>Pseudomonadati</taxon>
        <taxon>Pseudomonadota</taxon>
        <taxon>Gammaproteobacteria</taxon>
        <taxon>Oceanospirillales</taxon>
        <taxon>Halomonadaceae</taxon>
        <taxon>Zymobacter group</taxon>
        <taxon>Zymobacter</taxon>
    </lineage>
</organism>
<evidence type="ECO:0000313" key="9">
    <source>
        <dbReference type="EMBL" id="BBG30823.1"/>
    </source>
</evidence>
<dbReference type="EC" id="5.2.1.8" evidence="7"/>
<dbReference type="InterPro" id="IPR023034">
    <property type="entry name" value="PPIase_SurA"/>
</dbReference>
<evidence type="ECO:0000256" key="4">
    <source>
        <dbReference type="ARBA" id="ARBA00023110"/>
    </source>
</evidence>
<comment type="catalytic activity">
    <reaction evidence="7">
        <text>[protein]-peptidylproline (omega=180) = [protein]-peptidylproline (omega=0)</text>
        <dbReference type="Rhea" id="RHEA:16237"/>
        <dbReference type="Rhea" id="RHEA-COMP:10747"/>
        <dbReference type="Rhea" id="RHEA-COMP:10748"/>
        <dbReference type="ChEBI" id="CHEBI:83833"/>
        <dbReference type="ChEBI" id="CHEBI:83834"/>
        <dbReference type="EC" id="5.2.1.8"/>
    </reaction>
</comment>
<reference evidence="9 10" key="1">
    <citation type="submission" date="2018-09" db="EMBL/GenBank/DDBJ databases">
        <title>Zymobacter palmae IAM14233 (=T109) whole genome analysis.</title>
        <authorList>
            <person name="Yanase H."/>
        </authorList>
    </citation>
    <scope>NUCLEOTIDE SEQUENCE [LARGE SCALE GENOMIC DNA]</scope>
    <source>
        <strain evidence="9 10">IAM14233</strain>
    </source>
</reference>
<dbReference type="RefSeq" id="WP_084261894.1">
    <property type="nucleotide sequence ID" value="NZ_AP018933.1"/>
</dbReference>
<dbReference type="AlphaFoldDB" id="A0A348HGS1"/>
<gene>
    <name evidence="7" type="primary">surA</name>
    <name evidence="9" type="ORF">ZBT109_2079</name>
</gene>
<dbReference type="InterPro" id="IPR000297">
    <property type="entry name" value="PPIase_PpiC"/>
</dbReference>
<dbReference type="KEGG" id="zpl:ZBT109_2079"/>
<dbReference type="Pfam" id="PF13616">
    <property type="entry name" value="Rotamase_3"/>
    <property type="match status" value="1"/>
</dbReference>
<keyword evidence="6 7" id="KW-0413">Isomerase</keyword>
<evidence type="ECO:0000256" key="2">
    <source>
        <dbReference type="ARBA" id="ARBA00022737"/>
    </source>
</evidence>
<dbReference type="GO" id="GO:0006457">
    <property type="term" value="P:protein folding"/>
    <property type="evidence" value="ECO:0007669"/>
    <property type="project" value="UniProtKB-UniRule"/>
</dbReference>
<dbReference type="GO" id="GO:0043165">
    <property type="term" value="P:Gram-negative-bacterium-type cell outer membrane assembly"/>
    <property type="evidence" value="ECO:0007669"/>
    <property type="project" value="InterPro"/>
</dbReference>
<keyword evidence="3 7" id="KW-0574">Periplasm</keyword>
<evidence type="ECO:0000256" key="5">
    <source>
        <dbReference type="ARBA" id="ARBA00023186"/>
    </source>
</evidence>
<dbReference type="STRING" id="1123510.GCA_000620025_00812"/>
<dbReference type="SUPFAM" id="SSF109998">
    <property type="entry name" value="Triger factor/SurA peptide-binding domain-like"/>
    <property type="match status" value="1"/>
</dbReference>
<keyword evidence="5 7" id="KW-0143">Chaperone</keyword>
<accession>A0A348HGS1</accession>
<protein>
    <recommendedName>
        <fullName evidence="7">Chaperone SurA</fullName>
    </recommendedName>
    <alternativeName>
        <fullName evidence="7">Peptidyl-prolyl cis-trans isomerase SurA</fullName>
        <shortName evidence="7">PPIase SurA</shortName>
        <ecNumber evidence="7">5.2.1.8</ecNumber>
    </alternativeName>
    <alternativeName>
        <fullName evidence="7">Rotamase SurA</fullName>
    </alternativeName>
</protein>
<dbReference type="InterPro" id="IPR015391">
    <property type="entry name" value="SurA_N"/>
</dbReference>
<name>A0A348HGS1_9GAMM</name>
<feature type="signal peptide" evidence="7">
    <location>
        <begin position="1"/>
        <end position="38"/>
    </location>
</feature>
<dbReference type="GO" id="GO:0051082">
    <property type="term" value="F:unfolded protein binding"/>
    <property type="evidence" value="ECO:0007669"/>
    <property type="project" value="UniProtKB-UniRule"/>
</dbReference>
<dbReference type="InterPro" id="IPR027304">
    <property type="entry name" value="Trigger_fact/SurA_dom_sf"/>
</dbReference>
<dbReference type="PROSITE" id="PS50198">
    <property type="entry name" value="PPIC_PPIASE_2"/>
    <property type="match status" value="2"/>
</dbReference>
<evidence type="ECO:0000259" key="8">
    <source>
        <dbReference type="PROSITE" id="PS50198"/>
    </source>
</evidence>
<dbReference type="PANTHER" id="PTHR47637:SF1">
    <property type="entry name" value="CHAPERONE SURA"/>
    <property type="match status" value="1"/>
</dbReference>
<evidence type="ECO:0000256" key="1">
    <source>
        <dbReference type="ARBA" id="ARBA00022729"/>
    </source>
</evidence>
<dbReference type="GO" id="GO:0050821">
    <property type="term" value="P:protein stabilization"/>
    <property type="evidence" value="ECO:0007669"/>
    <property type="project" value="InterPro"/>
</dbReference>
<dbReference type="Pfam" id="PF09312">
    <property type="entry name" value="SurA_N"/>
    <property type="match status" value="1"/>
</dbReference>